<feature type="signal peptide" evidence="2">
    <location>
        <begin position="1"/>
        <end position="22"/>
    </location>
</feature>
<feature type="region of interest" description="Disordered" evidence="1">
    <location>
        <begin position="285"/>
        <end position="353"/>
    </location>
</feature>
<comment type="caution">
    <text evidence="3">The sequence shown here is derived from an EMBL/GenBank/DDBJ whole genome shotgun (WGS) entry which is preliminary data.</text>
</comment>
<reference evidence="3" key="2">
    <citation type="journal article" date="2023" name="IMA Fungus">
        <title>Comparative genomic study of the Penicillium genus elucidates a diverse pangenome and 15 lateral gene transfer events.</title>
        <authorList>
            <person name="Petersen C."/>
            <person name="Sorensen T."/>
            <person name="Nielsen M.R."/>
            <person name="Sondergaard T.E."/>
            <person name="Sorensen J.L."/>
            <person name="Fitzpatrick D.A."/>
            <person name="Frisvad J.C."/>
            <person name="Nielsen K.L."/>
        </authorList>
    </citation>
    <scope>NUCLEOTIDE SEQUENCE</scope>
    <source>
        <strain evidence="3">IBT 34128</strain>
    </source>
</reference>
<dbReference type="GeneID" id="81392475"/>
<proteinExistence type="predicted"/>
<protein>
    <submittedName>
        <fullName evidence="3">Uncharacterized protein</fullName>
    </submittedName>
</protein>
<evidence type="ECO:0000256" key="1">
    <source>
        <dbReference type="SAM" id="MobiDB-lite"/>
    </source>
</evidence>
<keyword evidence="2" id="KW-0732">Signal</keyword>
<evidence type="ECO:0000256" key="2">
    <source>
        <dbReference type="SAM" id="SignalP"/>
    </source>
</evidence>
<feature type="region of interest" description="Disordered" evidence="1">
    <location>
        <begin position="555"/>
        <end position="577"/>
    </location>
</feature>
<feature type="compositionally biased region" description="Acidic residues" evidence="1">
    <location>
        <begin position="295"/>
        <end position="306"/>
    </location>
</feature>
<evidence type="ECO:0000313" key="3">
    <source>
        <dbReference type="EMBL" id="KAJ5105378.1"/>
    </source>
</evidence>
<feature type="compositionally biased region" description="Low complexity" evidence="1">
    <location>
        <begin position="308"/>
        <end position="353"/>
    </location>
</feature>
<feature type="region of interest" description="Disordered" evidence="1">
    <location>
        <begin position="29"/>
        <end position="185"/>
    </location>
</feature>
<feature type="compositionally biased region" description="Low complexity" evidence="1">
    <location>
        <begin position="406"/>
        <end position="424"/>
    </location>
</feature>
<feature type="region of interest" description="Disordered" evidence="1">
    <location>
        <begin position="198"/>
        <end position="221"/>
    </location>
</feature>
<dbReference type="EMBL" id="JAPMSZ010000004">
    <property type="protein sequence ID" value="KAJ5105378.1"/>
    <property type="molecule type" value="Genomic_DNA"/>
</dbReference>
<accession>A0A9W9FS89</accession>
<feature type="region of interest" description="Disordered" evidence="1">
    <location>
        <begin position="381"/>
        <end position="424"/>
    </location>
</feature>
<gene>
    <name evidence="3" type="ORF">NUU61_002725</name>
</gene>
<sequence length="685" mass="70296">MTWVSVALCSALLLQALPSSAASFISSNRRLPGPSSVQSIPPPGYSASRTTQPVVPVAAGSSTTSKAPGQNRSTGTKSPSAIPVANSQRLVNSEYLSRGFSSSSESPANPPITDNASSSSSPGRSSAGGANSPSADNTSSALSSGSSSGYSSNRPATGNASNSSWGNSAAPTGSPGSLTPASESVASTTVTATSVSIDTLSTPTDSSAKGVVSNPQDSSESVTFVKQDIPSDLKGHLPSVPEGSLLPMTLNIGGVQTPVVVDSTGGMVIPLGDVPAWLTPDLFPAPDKISKMDDGKDDDEKGDDDPSSSHSSSPSSALLSSKSSASSSWSSSPPLSQSPSQTSASSSFSSQSRSRSAKTSISITITYDVGTLTANTVGGLTTNPPLSGSLPVSAKLSKSSTRVKDTPTTSPLPTPSSSFSASSMSSAASSASSSSFASSPTLNCQQNIPTDGPLPSDVVNALNAKNTLRYACNGTFNSGSGDSTHQVFSHGDLAVTVIRSSSAVALTHCKKAFQAIQDTCINQNRNYGGTYTQGDQTYIIENGKYPENPLILGEDNGATTPTPKAPPMPHETDGNNKGSSLCKNLSGACKRAYRQYVDDFLYKGETSYVASAGDADPVNWLPFANNGCTAMFRVENMYQTDHVEECGSTYLDNGCHITLNGCQDCRSRIPCDVIPEGGTRYGCYH</sequence>
<reference evidence="3" key="1">
    <citation type="submission" date="2022-11" db="EMBL/GenBank/DDBJ databases">
        <authorList>
            <person name="Petersen C."/>
        </authorList>
    </citation>
    <scope>NUCLEOTIDE SEQUENCE</scope>
    <source>
        <strain evidence="3">IBT 34128</strain>
    </source>
</reference>
<evidence type="ECO:0000313" key="4">
    <source>
        <dbReference type="Proteomes" id="UP001141434"/>
    </source>
</evidence>
<dbReference type="RefSeq" id="XP_056514374.1">
    <property type="nucleotide sequence ID" value="XM_056653307.1"/>
</dbReference>
<dbReference type="AlphaFoldDB" id="A0A9W9FS89"/>
<dbReference type="InterPro" id="IPR029167">
    <property type="entry name" value="Mug117"/>
</dbReference>
<organism evidence="3 4">
    <name type="scientific">Penicillium alfredii</name>
    <dbReference type="NCBI Taxonomy" id="1506179"/>
    <lineage>
        <taxon>Eukaryota</taxon>
        <taxon>Fungi</taxon>
        <taxon>Dikarya</taxon>
        <taxon>Ascomycota</taxon>
        <taxon>Pezizomycotina</taxon>
        <taxon>Eurotiomycetes</taxon>
        <taxon>Eurotiomycetidae</taxon>
        <taxon>Eurotiales</taxon>
        <taxon>Aspergillaceae</taxon>
        <taxon>Penicillium</taxon>
    </lineage>
</organism>
<name>A0A9W9FS89_9EURO</name>
<feature type="compositionally biased region" description="Polar residues" evidence="1">
    <location>
        <begin position="60"/>
        <end position="107"/>
    </location>
</feature>
<dbReference type="OrthoDB" id="4369970at2759"/>
<keyword evidence="4" id="KW-1185">Reference proteome</keyword>
<feature type="compositionally biased region" description="Polar residues" evidence="1">
    <location>
        <begin position="29"/>
        <end position="39"/>
    </location>
</feature>
<feature type="compositionally biased region" description="Low complexity" evidence="1">
    <location>
        <begin position="115"/>
        <end position="170"/>
    </location>
</feature>
<dbReference type="Pfam" id="PF15474">
    <property type="entry name" value="MU117"/>
    <property type="match status" value="1"/>
</dbReference>
<dbReference type="Proteomes" id="UP001141434">
    <property type="component" value="Unassembled WGS sequence"/>
</dbReference>
<feature type="chain" id="PRO_5040767153" evidence="2">
    <location>
        <begin position="23"/>
        <end position="685"/>
    </location>
</feature>